<dbReference type="Proteomes" id="UP000247810">
    <property type="component" value="Unassembled WGS sequence"/>
</dbReference>
<dbReference type="VEuPathDB" id="FungiDB:BO71DRAFT_1523"/>
<evidence type="ECO:0000313" key="2">
    <source>
        <dbReference type="EMBL" id="PYI00139.1"/>
    </source>
</evidence>
<proteinExistence type="predicted"/>
<keyword evidence="3" id="KW-1185">Reference proteome</keyword>
<evidence type="ECO:0000313" key="3">
    <source>
        <dbReference type="Proteomes" id="UP000247810"/>
    </source>
</evidence>
<feature type="region of interest" description="Disordered" evidence="1">
    <location>
        <begin position="49"/>
        <end position="79"/>
    </location>
</feature>
<gene>
    <name evidence="2" type="ORF">BO71DRAFT_1523</name>
</gene>
<dbReference type="AlphaFoldDB" id="A0A319EH46"/>
<reference evidence="2 3" key="1">
    <citation type="submission" date="2018-02" db="EMBL/GenBank/DDBJ databases">
        <title>The genomes of Aspergillus section Nigri reveals drivers in fungal speciation.</title>
        <authorList>
            <consortium name="DOE Joint Genome Institute"/>
            <person name="Vesth T.C."/>
            <person name="Nybo J."/>
            <person name="Theobald S."/>
            <person name="Brandl J."/>
            <person name="Frisvad J.C."/>
            <person name="Nielsen K.F."/>
            <person name="Lyhne E.K."/>
            <person name="Kogle M.E."/>
            <person name="Kuo A."/>
            <person name="Riley R."/>
            <person name="Clum A."/>
            <person name="Nolan M."/>
            <person name="Lipzen A."/>
            <person name="Salamov A."/>
            <person name="Henrissat B."/>
            <person name="Wiebenga A."/>
            <person name="De vries R.P."/>
            <person name="Grigoriev I.V."/>
            <person name="Mortensen U.H."/>
            <person name="Andersen M.R."/>
            <person name="Baker S.E."/>
        </authorList>
    </citation>
    <scope>NUCLEOTIDE SEQUENCE [LARGE SCALE GENOMIC DNA]</scope>
    <source>
        <strain evidence="2 3">CBS 707.79</strain>
    </source>
</reference>
<accession>A0A319EH46</accession>
<dbReference type="EMBL" id="KZ825797">
    <property type="protein sequence ID" value="PYI00139.1"/>
    <property type="molecule type" value="Genomic_DNA"/>
</dbReference>
<organism evidence="2 3">
    <name type="scientific">Aspergillus ellipticus CBS 707.79</name>
    <dbReference type="NCBI Taxonomy" id="1448320"/>
    <lineage>
        <taxon>Eukaryota</taxon>
        <taxon>Fungi</taxon>
        <taxon>Dikarya</taxon>
        <taxon>Ascomycota</taxon>
        <taxon>Pezizomycotina</taxon>
        <taxon>Eurotiomycetes</taxon>
        <taxon>Eurotiomycetidae</taxon>
        <taxon>Eurotiales</taxon>
        <taxon>Aspergillaceae</taxon>
        <taxon>Aspergillus</taxon>
        <taxon>Aspergillus subgen. Circumdati</taxon>
    </lineage>
</organism>
<evidence type="ECO:0000256" key="1">
    <source>
        <dbReference type="SAM" id="MobiDB-lite"/>
    </source>
</evidence>
<protein>
    <submittedName>
        <fullName evidence="2">Uncharacterized protein</fullName>
    </submittedName>
</protein>
<name>A0A319EH46_9EURO</name>
<feature type="compositionally biased region" description="Pro residues" evidence="1">
    <location>
        <begin position="49"/>
        <end position="68"/>
    </location>
</feature>
<sequence length="144" mass="15989">MAATWVYSIHDVHSTPIHSNPIQSIALHCIQNARPGFLLICGFLTTLPPPLPPPPPPPPPPRRVPFAPPFRELDADTPPTRRAVAIGRRTTEPTSTSFRCREGSLRSSSRCFSVAARSRSAAIWVSISTRRLNSSSVMRRSRWE</sequence>